<name>W1XSV8_9ZZZZ</name>
<dbReference type="AlphaFoldDB" id="W1XSV8"/>
<feature type="non-terminal residue" evidence="2">
    <location>
        <position position="88"/>
    </location>
</feature>
<gene>
    <name evidence="2" type="ORF">Q604_UNBC12256G0001</name>
</gene>
<feature type="transmembrane region" description="Helical" evidence="1">
    <location>
        <begin position="33"/>
        <end position="55"/>
    </location>
</feature>
<comment type="caution">
    <text evidence="2">The sequence shown here is derived from an EMBL/GenBank/DDBJ whole genome shotgun (WGS) entry which is preliminary data.</text>
</comment>
<keyword evidence="1" id="KW-0812">Transmembrane</keyword>
<protein>
    <recommendedName>
        <fullName evidence="3">MFS transporter</fullName>
    </recommendedName>
</protein>
<reference evidence="2" key="1">
    <citation type="submission" date="2013-12" db="EMBL/GenBank/DDBJ databases">
        <title>A Varibaculum cambriense genome reconstructed from a premature infant gut community with otherwise low bacterial novelty that shifts toward anaerobic metabolism during the third week of life.</title>
        <authorList>
            <person name="Brown C.T."/>
            <person name="Sharon I."/>
            <person name="Thomas B.C."/>
            <person name="Castelle C.J."/>
            <person name="Morowitz M.J."/>
            <person name="Banfield J.F."/>
        </authorList>
    </citation>
    <scope>NUCLEOTIDE SEQUENCE</scope>
</reference>
<proteinExistence type="predicted"/>
<feature type="transmembrane region" description="Helical" evidence="1">
    <location>
        <begin position="61"/>
        <end position="80"/>
    </location>
</feature>
<accession>W1XSV8</accession>
<feature type="non-terminal residue" evidence="2">
    <location>
        <position position="1"/>
    </location>
</feature>
<dbReference type="EMBL" id="AZMM01012256">
    <property type="protein sequence ID" value="ETJ33287.1"/>
    <property type="molecule type" value="Genomic_DNA"/>
</dbReference>
<sequence length="88" mass="9298">LPQMKSETHLNYPQLLGSVFSMFISDKILRTRALLGCLTFANFSILWTSMAFLLAAPPFNYSDGVIGLFGLAGAAGALGARPAGGFAD</sequence>
<keyword evidence="1" id="KW-1133">Transmembrane helix</keyword>
<dbReference type="PANTHER" id="PTHR42910:SF1">
    <property type="entry name" value="MAJOR FACILITATOR SUPERFAMILY (MFS) PROFILE DOMAIN-CONTAINING PROTEIN"/>
    <property type="match status" value="1"/>
</dbReference>
<organism evidence="2">
    <name type="scientific">human gut metagenome</name>
    <dbReference type="NCBI Taxonomy" id="408170"/>
    <lineage>
        <taxon>unclassified sequences</taxon>
        <taxon>metagenomes</taxon>
        <taxon>organismal metagenomes</taxon>
    </lineage>
</organism>
<evidence type="ECO:0000313" key="2">
    <source>
        <dbReference type="EMBL" id="ETJ33287.1"/>
    </source>
</evidence>
<evidence type="ECO:0008006" key="3">
    <source>
        <dbReference type="Google" id="ProtNLM"/>
    </source>
</evidence>
<dbReference type="PANTHER" id="PTHR42910">
    <property type="entry name" value="TRANSPORTER SCO4007-RELATED"/>
    <property type="match status" value="1"/>
</dbReference>
<keyword evidence="1" id="KW-0472">Membrane</keyword>
<evidence type="ECO:0000256" key="1">
    <source>
        <dbReference type="SAM" id="Phobius"/>
    </source>
</evidence>